<dbReference type="NCBIfam" id="TIGR02754">
    <property type="entry name" value="sod_Ni_protease"/>
    <property type="match status" value="1"/>
</dbReference>
<feature type="domain" description="Peptidase S26" evidence="7">
    <location>
        <begin position="82"/>
        <end position="114"/>
    </location>
</feature>
<dbReference type="PROSITE" id="PS00501">
    <property type="entry name" value="SPASE_I_1"/>
    <property type="match status" value="1"/>
</dbReference>
<comment type="subcellular location">
    <subcellularLocation>
        <location evidence="1">Cell membrane</location>
        <topology evidence="1">Single-pass type II membrane protein</topology>
    </subcellularLocation>
</comment>
<feature type="domain" description="Peptidase S26" evidence="7">
    <location>
        <begin position="23"/>
        <end position="77"/>
    </location>
</feature>
<accession>A0A4V2E3A7</accession>
<sequence>MRSIVLPHATTTDICLWLLRRYRRFRVQGNSMTPTLQPHQEVLINPRAYRRALPVPGEIVVVPHPHQANLLIVKRILFVESDGRCYLQGDNANESTDSRQFGLVPLSQIAGKVHCLLP</sequence>
<dbReference type="PRINTS" id="PR00727">
    <property type="entry name" value="LEADERPTASE"/>
</dbReference>
<dbReference type="InterPro" id="IPR014124">
    <property type="entry name" value="Pept_S26A_Sod_Ni_maturase"/>
</dbReference>
<evidence type="ECO:0000256" key="1">
    <source>
        <dbReference type="ARBA" id="ARBA00004401"/>
    </source>
</evidence>
<keyword evidence="3" id="KW-0378">Hydrolase</keyword>
<dbReference type="Gene3D" id="2.10.109.10">
    <property type="entry name" value="Umud Fragment, subunit A"/>
    <property type="match status" value="1"/>
</dbReference>
<feature type="active site" evidence="6">
    <location>
        <position position="31"/>
    </location>
</feature>
<evidence type="ECO:0000256" key="2">
    <source>
        <dbReference type="ARBA" id="ARBA00022670"/>
    </source>
</evidence>
<evidence type="ECO:0000256" key="4">
    <source>
        <dbReference type="ARBA" id="ARBA00023136"/>
    </source>
</evidence>
<organism evidence="8 9">
    <name type="scientific">Leptolyngbya iicbica LK</name>
    <dbReference type="NCBI Taxonomy" id="2294035"/>
    <lineage>
        <taxon>Bacteria</taxon>
        <taxon>Bacillati</taxon>
        <taxon>Cyanobacteriota</taxon>
        <taxon>Cyanophyceae</taxon>
        <taxon>Leptolyngbyales</taxon>
        <taxon>Leptolyngbyaceae</taxon>
        <taxon>Leptolyngbya group</taxon>
        <taxon>Leptolyngbya</taxon>
        <taxon>Leptolyngbya iicbica</taxon>
    </lineage>
</organism>
<evidence type="ECO:0000259" key="7">
    <source>
        <dbReference type="Pfam" id="PF10502"/>
    </source>
</evidence>
<keyword evidence="2 8" id="KW-0645">Protease</keyword>
<comment type="similarity">
    <text evidence="5">Belongs to the peptidase S26 family. IMP1 subfamily.</text>
</comment>
<dbReference type="GO" id="GO:0006465">
    <property type="term" value="P:signal peptide processing"/>
    <property type="evidence" value="ECO:0007669"/>
    <property type="project" value="InterPro"/>
</dbReference>
<gene>
    <name evidence="8" type="primary">sodX</name>
    <name evidence="8" type="ORF">DYY88_00390</name>
</gene>
<keyword evidence="4" id="KW-0472">Membrane</keyword>
<protein>
    <submittedName>
        <fullName evidence="8">Nickel-type superoxide dismutase maturation protease</fullName>
    </submittedName>
</protein>
<evidence type="ECO:0000313" key="9">
    <source>
        <dbReference type="Proteomes" id="UP000292459"/>
    </source>
</evidence>
<dbReference type="SUPFAM" id="SSF51306">
    <property type="entry name" value="LexA/Signal peptidase"/>
    <property type="match status" value="1"/>
</dbReference>
<dbReference type="PANTHER" id="PTHR12383">
    <property type="entry name" value="PROTEASE FAMILY S26 MITOCHONDRIAL INNER MEMBRANE PROTEASE-RELATED"/>
    <property type="match status" value="1"/>
</dbReference>
<feature type="active site" evidence="6">
    <location>
        <position position="74"/>
    </location>
</feature>
<evidence type="ECO:0000256" key="6">
    <source>
        <dbReference type="PIRSR" id="PIRSR600223-1"/>
    </source>
</evidence>
<dbReference type="AlphaFoldDB" id="A0A4V2E3A7"/>
<dbReference type="Pfam" id="PF10502">
    <property type="entry name" value="Peptidase_S26"/>
    <property type="match status" value="2"/>
</dbReference>
<dbReference type="InterPro" id="IPR036286">
    <property type="entry name" value="LexA/Signal_pep-like_sf"/>
</dbReference>
<dbReference type="InterPro" id="IPR019756">
    <property type="entry name" value="Pept_S26A_signal_pept_1_Ser-AS"/>
</dbReference>
<name>A0A4V2E3A7_9CYAN</name>
<dbReference type="Proteomes" id="UP000292459">
    <property type="component" value="Unassembled WGS sequence"/>
</dbReference>
<dbReference type="InterPro" id="IPR019533">
    <property type="entry name" value="Peptidase_S26"/>
</dbReference>
<dbReference type="GO" id="GO:0004252">
    <property type="term" value="F:serine-type endopeptidase activity"/>
    <property type="evidence" value="ECO:0007669"/>
    <property type="project" value="InterPro"/>
</dbReference>
<dbReference type="PANTHER" id="PTHR12383:SF16">
    <property type="entry name" value="MITOCHONDRIAL INNER MEMBRANE PROTEASE SUBUNIT 1"/>
    <property type="match status" value="1"/>
</dbReference>
<keyword evidence="9" id="KW-1185">Reference proteome</keyword>
<reference evidence="8 9" key="1">
    <citation type="submission" date="2018-11" db="EMBL/GenBank/DDBJ databases">
        <title>Whole genome sequencing of an environmental sample.</title>
        <authorList>
            <person name="Sarangi A.N."/>
            <person name="Singh D."/>
            <person name="Tripathy S."/>
        </authorList>
    </citation>
    <scope>NUCLEOTIDE SEQUENCE [LARGE SCALE GENOMIC DNA]</scope>
    <source>
        <strain evidence="8 9">Lakshadweep</strain>
    </source>
</reference>
<evidence type="ECO:0000256" key="3">
    <source>
        <dbReference type="ARBA" id="ARBA00022801"/>
    </source>
</evidence>
<comment type="caution">
    <text evidence="8">The sequence shown here is derived from an EMBL/GenBank/DDBJ whole genome shotgun (WGS) entry which is preliminary data.</text>
</comment>
<dbReference type="GO" id="GO:0005886">
    <property type="term" value="C:plasma membrane"/>
    <property type="evidence" value="ECO:0007669"/>
    <property type="project" value="UniProtKB-SubCell"/>
</dbReference>
<evidence type="ECO:0000313" key="8">
    <source>
        <dbReference type="EMBL" id="RZM81780.1"/>
    </source>
</evidence>
<dbReference type="InterPro" id="IPR052064">
    <property type="entry name" value="Mito_IMP1_subunit"/>
</dbReference>
<evidence type="ECO:0000256" key="5">
    <source>
        <dbReference type="ARBA" id="ARBA00038445"/>
    </source>
</evidence>
<dbReference type="CDD" id="cd06530">
    <property type="entry name" value="S26_SPase_I"/>
    <property type="match status" value="1"/>
</dbReference>
<dbReference type="OrthoDB" id="541652at2"/>
<dbReference type="InterPro" id="IPR000223">
    <property type="entry name" value="Pept_S26A_signal_pept_1"/>
</dbReference>
<dbReference type="RefSeq" id="WP_044150241.1">
    <property type="nucleotide sequence ID" value="NZ_QVFV01000001.1"/>
</dbReference>
<proteinExistence type="inferred from homology"/>
<dbReference type="EMBL" id="QVFV01000001">
    <property type="protein sequence ID" value="RZM81780.1"/>
    <property type="molecule type" value="Genomic_DNA"/>
</dbReference>